<dbReference type="PANTHER" id="PTHR44013">
    <property type="entry name" value="ZINC-TYPE ALCOHOL DEHYDROGENASE-LIKE PROTEIN C16A3.02C"/>
    <property type="match status" value="1"/>
</dbReference>
<dbReference type="Pfam" id="PF13602">
    <property type="entry name" value="ADH_zinc_N_2"/>
    <property type="match status" value="1"/>
</dbReference>
<dbReference type="RefSeq" id="WP_076502127.1">
    <property type="nucleotide sequence ID" value="NZ_FTOP01000012.1"/>
</dbReference>
<accession>A0A1N7NVJ8</accession>
<dbReference type="SUPFAM" id="SSF50129">
    <property type="entry name" value="GroES-like"/>
    <property type="match status" value="1"/>
</dbReference>
<dbReference type="SUPFAM" id="SSF51735">
    <property type="entry name" value="NAD(P)-binding Rossmann-fold domains"/>
    <property type="match status" value="1"/>
</dbReference>
<evidence type="ECO:0000313" key="3">
    <source>
        <dbReference type="Proteomes" id="UP000186026"/>
    </source>
</evidence>
<evidence type="ECO:0000313" key="2">
    <source>
        <dbReference type="EMBL" id="SIT02318.1"/>
    </source>
</evidence>
<organism evidence="2 3">
    <name type="scientific">Belliella pelovolcani</name>
    <dbReference type="NCBI Taxonomy" id="529505"/>
    <lineage>
        <taxon>Bacteria</taxon>
        <taxon>Pseudomonadati</taxon>
        <taxon>Bacteroidota</taxon>
        <taxon>Cytophagia</taxon>
        <taxon>Cytophagales</taxon>
        <taxon>Cyclobacteriaceae</taxon>
        <taxon>Belliella</taxon>
    </lineage>
</organism>
<dbReference type="EMBL" id="FTOP01000012">
    <property type="protein sequence ID" value="SIT02318.1"/>
    <property type="molecule type" value="Genomic_DNA"/>
</dbReference>
<name>A0A1N7NVJ8_9BACT</name>
<dbReference type="InterPro" id="IPR020843">
    <property type="entry name" value="ER"/>
</dbReference>
<dbReference type="InterPro" id="IPR052733">
    <property type="entry name" value="Chloroplast_QOR"/>
</dbReference>
<gene>
    <name evidence="2" type="ORF">SAMN05421761_1125</name>
</gene>
<dbReference type="Gene3D" id="3.90.180.10">
    <property type="entry name" value="Medium-chain alcohol dehydrogenases, catalytic domain"/>
    <property type="match status" value="1"/>
</dbReference>
<dbReference type="GO" id="GO:0016491">
    <property type="term" value="F:oxidoreductase activity"/>
    <property type="evidence" value="ECO:0007669"/>
    <property type="project" value="InterPro"/>
</dbReference>
<feature type="domain" description="Enoyl reductase (ER)" evidence="1">
    <location>
        <begin position="10"/>
        <end position="317"/>
    </location>
</feature>
<dbReference type="Proteomes" id="UP000186026">
    <property type="component" value="Unassembled WGS sequence"/>
</dbReference>
<dbReference type="AlphaFoldDB" id="A0A1N7NVJ8"/>
<sequence>MKAIVYSKYGPPDVAKLMEVPKPKAKDKEILVKVYASTVNRTDSGFRSAEYFVSRFFSGLFRPKYQILGCEFSGIVEETGKDVTTFKKGDQVFGFNDKTFGGHGEYLTIAETDAVTNMPDKIHFDQAAALTEGGHYALVNIRAAKVAPGQNVLVYGATGAIGSAAVQLLHYFGAKVTAVCNTKNVNLVKSLGADTVIDYQTEDFTKTSDKFDFIFDAVGKSSFGQCKPLLTKKGIYISTELGKNGENILLALTTPLWGGKRLLFPLPSISKEDVIFLKKLYEEGHYRPVIDRRYDMVQIVEAYEYVETGQKTGNVVLKIADWRVVC</sequence>
<dbReference type="OrthoDB" id="648910at2"/>
<keyword evidence="3" id="KW-1185">Reference proteome</keyword>
<proteinExistence type="predicted"/>
<dbReference type="InterPro" id="IPR036291">
    <property type="entry name" value="NAD(P)-bd_dom_sf"/>
</dbReference>
<dbReference type="PANTHER" id="PTHR44013:SF1">
    <property type="entry name" value="ZINC-TYPE ALCOHOL DEHYDROGENASE-LIKE PROTEIN C16A3.02C"/>
    <property type="match status" value="1"/>
</dbReference>
<dbReference type="STRING" id="529505.SAMN05421761_1125"/>
<protein>
    <submittedName>
        <fullName evidence="2">NADPH:quinone reductase</fullName>
    </submittedName>
</protein>
<dbReference type="Gene3D" id="3.40.50.720">
    <property type="entry name" value="NAD(P)-binding Rossmann-like Domain"/>
    <property type="match status" value="1"/>
</dbReference>
<dbReference type="CDD" id="cd08267">
    <property type="entry name" value="MDR1"/>
    <property type="match status" value="1"/>
</dbReference>
<dbReference type="InterPro" id="IPR011032">
    <property type="entry name" value="GroES-like_sf"/>
</dbReference>
<evidence type="ECO:0000259" key="1">
    <source>
        <dbReference type="SMART" id="SM00829"/>
    </source>
</evidence>
<dbReference type="SMART" id="SM00829">
    <property type="entry name" value="PKS_ER"/>
    <property type="match status" value="1"/>
</dbReference>
<dbReference type="InterPro" id="IPR013154">
    <property type="entry name" value="ADH-like_N"/>
</dbReference>
<dbReference type="Pfam" id="PF08240">
    <property type="entry name" value="ADH_N"/>
    <property type="match status" value="1"/>
</dbReference>
<reference evidence="3" key="1">
    <citation type="submission" date="2017-01" db="EMBL/GenBank/DDBJ databases">
        <authorList>
            <person name="Varghese N."/>
            <person name="Submissions S."/>
        </authorList>
    </citation>
    <scope>NUCLEOTIDE SEQUENCE [LARGE SCALE GENOMIC DNA]</scope>
    <source>
        <strain evidence="3">DSM 46698</strain>
    </source>
</reference>